<feature type="signal peptide" evidence="5">
    <location>
        <begin position="1"/>
        <end position="31"/>
    </location>
</feature>
<dbReference type="SUPFAM" id="SSF51126">
    <property type="entry name" value="Pectin lyase-like"/>
    <property type="match status" value="1"/>
</dbReference>
<evidence type="ECO:0000256" key="2">
    <source>
        <dbReference type="ARBA" id="ARBA00022801"/>
    </source>
</evidence>
<name>A0ABV2CM93_9RHOO</name>
<dbReference type="EMBL" id="JBEWLZ010000002">
    <property type="protein sequence ID" value="MET1489029.1"/>
    <property type="molecule type" value="Genomic_DNA"/>
</dbReference>
<evidence type="ECO:0000256" key="4">
    <source>
        <dbReference type="SAM" id="MobiDB-lite"/>
    </source>
</evidence>
<keyword evidence="3" id="KW-0063">Aspartyl esterase</keyword>
<reference evidence="7 8" key="1">
    <citation type="submission" date="2024-07" db="EMBL/GenBank/DDBJ databases">
        <title>Uliginosibacterium paludis KCTC:42655.</title>
        <authorList>
            <person name="Kim M.K."/>
        </authorList>
    </citation>
    <scope>NUCLEOTIDE SEQUENCE [LARGE SCALE GENOMIC DNA]</scope>
    <source>
        <strain evidence="7 8">KCTC 42655</strain>
    </source>
</reference>
<evidence type="ECO:0000256" key="5">
    <source>
        <dbReference type="SAM" id="SignalP"/>
    </source>
</evidence>
<comment type="caution">
    <text evidence="7">The sequence shown here is derived from an EMBL/GenBank/DDBJ whole genome shotgun (WGS) entry which is preliminary data.</text>
</comment>
<dbReference type="InterPro" id="IPR012334">
    <property type="entry name" value="Pectin_lyas_fold"/>
</dbReference>
<protein>
    <submittedName>
        <fullName evidence="7">Pectinesterase family protein</fullName>
    </submittedName>
</protein>
<evidence type="ECO:0000313" key="7">
    <source>
        <dbReference type="EMBL" id="MET1489029.1"/>
    </source>
</evidence>
<feature type="domain" description="Pectinesterase catalytic" evidence="6">
    <location>
        <begin position="54"/>
        <end position="343"/>
    </location>
</feature>
<comment type="similarity">
    <text evidence="1">Belongs to the pectinesterase family.</text>
</comment>
<feature type="region of interest" description="Disordered" evidence="4">
    <location>
        <begin position="336"/>
        <end position="355"/>
    </location>
</feature>
<dbReference type="Proteomes" id="UP001548590">
    <property type="component" value="Unassembled WGS sequence"/>
</dbReference>
<keyword evidence="5" id="KW-0732">Signal</keyword>
<evidence type="ECO:0000313" key="8">
    <source>
        <dbReference type="Proteomes" id="UP001548590"/>
    </source>
</evidence>
<accession>A0ABV2CM93</accession>
<dbReference type="PANTHER" id="PTHR31321">
    <property type="entry name" value="ACYL-COA THIOESTER HYDROLASE YBHC-RELATED"/>
    <property type="match status" value="1"/>
</dbReference>
<evidence type="ECO:0000259" key="6">
    <source>
        <dbReference type="Pfam" id="PF01095"/>
    </source>
</evidence>
<dbReference type="InterPro" id="IPR000070">
    <property type="entry name" value="Pectinesterase_cat"/>
</dbReference>
<dbReference type="Pfam" id="PF01095">
    <property type="entry name" value="Pectinesterase"/>
    <property type="match status" value="1"/>
</dbReference>
<evidence type="ECO:0000256" key="1">
    <source>
        <dbReference type="ARBA" id="ARBA00008891"/>
    </source>
</evidence>
<dbReference type="PROSITE" id="PS51318">
    <property type="entry name" value="TAT"/>
    <property type="match status" value="1"/>
</dbReference>
<feature type="chain" id="PRO_5045493181" evidence="5">
    <location>
        <begin position="32"/>
        <end position="369"/>
    </location>
</feature>
<keyword evidence="8" id="KW-1185">Reference proteome</keyword>
<proteinExistence type="inferred from homology"/>
<dbReference type="Gene3D" id="2.160.20.10">
    <property type="entry name" value="Single-stranded right-handed beta-helix, Pectin lyase-like"/>
    <property type="match status" value="1"/>
</dbReference>
<organism evidence="7 8">
    <name type="scientific">Uliginosibacterium paludis</name>
    <dbReference type="NCBI Taxonomy" id="1615952"/>
    <lineage>
        <taxon>Bacteria</taxon>
        <taxon>Pseudomonadati</taxon>
        <taxon>Pseudomonadota</taxon>
        <taxon>Betaproteobacteria</taxon>
        <taxon>Rhodocyclales</taxon>
        <taxon>Zoogloeaceae</taxon>
        <taxon>Uliginosibacterium</taxon>
    </lineage>
</organism>
<gene>
    <name evidence="7" type="ORF">ABVT11_04270</name>
</gene>
<dbReference type="InterPro" id="IPR006311">
    <property type="entry name" value="TAT_signal"/>
</dbReference>
<evidence type="ECO:0000256" key="3">
    <source>
        <dbReference type="ARBA" id="ARBA00023085"/>
    </source>
</evidence>
<dbReference type="PROSITE" id="PS51257">
    <property type="entry name" value="PROKAR_LIPOPROTEIN"/>
    <property type="match status" value="1"/>
</dbReference>
<dbReference type="InterPro" id="IPR011050">
    <property type="entry name" value="Pectin_lyase_fold/virulence"/>
</dbReference>
<dbReference type="RefSeq" id="WP_345924133.1">
    <property type="nucleotide sequence ID" value="NZ_JBDIVF010000001.1"/>
</dbReference>
<dbReference type="PANTHER" id="PTHR31321:SF57">
    <property type="entry name" value="PECTINESTERASE 53-RELATED"/>
    <property type="match status" value="1"/>
</dbReference>
<sequence length="369" mass="40055">MNPKRRQFLTRTSLGIAALGLGACASTPAPARPRTGPDAIVDAAFTGKPGTPVDGKPVFSRIGDALEAAASGWQILVRPGRYVEKLNVSQSGIHLLGEDRDRTILSFDAYAGQTRPGGTGTWGTAGSATLTLLARDFTAENLSIENSFDYPANLAKGSTDPTYIRNAQAVAVYIAEPADRSLFRNVKLTGYQDTLFAHAGRSLFENCFINGNVDFIFGSGQAWFETCEISVRSGGRKQKPIGWLTAPSTPISKKYGFVFNRCRMTREADVPDASVRLGRPWHPSGDPDAIGQSVFLDCWMDAHIASEGWDAMSSTTKSGSKVTFLPEDSRFFEYRSTGPGAAINPQRRQLDESKRAEFSREKVLAGWQA</sequence>
<keyword evidence="2" id="KW-0378">Hydrolase</keyword>